<accession>A0A511DIH4</accession>
<dbReference type="InterPro" id="IPR036513">
    <property type="entry name" value="STAS_dom_sf"/>
</dbReference>
<dbReference type="InterPro" id="IPR058548">
    <property type="entry name" value="MlaB-like_STAS"/>
</dbReference>
<dbReference type="Gene3D" id="3.30.750.24">
    <property type="entry name" value="STAS domain"/>
    <property type="match status" value="1"/>
</dbReference>
<dbReference type="AlphaFoldDB" id="A0A511DIH4"/>
<name>A0A511DIH4_9PSEU</name>
<dbReference type="EMBL" id="BJVJ01000021">
    <property type="protein sequence ID" value="GEL23564.1"/>
    <property type="molecule type" value="Genomic_DNA"/>
</dbReference>
<reference evidence="2 3" key="1">
    <citation type="submission" date="2019-07" db="EMBL/GenBank/DDBJ databases">
        <title>Whole genome shotgun sequence of Pseudonocardia sulfidoxydans NBRC 16205.</title>
        <authorList>
            <person name="Hosoyama A."/>
            <person name="Uohara A."/>
            <person name="Ohji S."/>
            <person name="Ichikawa N."/>
        </authorList>
    </citation>
    <scope>NUCLEOTIDE SEQUENCE [LARGE SCALE GENOMIC DNA]</scope>
    <source>
        <strain evidence="2 3">NBRC 16205</strain>
    </source>
</reference>
<dbReference type="PROSITE" id="PS50801">
    <property type="entry name" value="STAS"/>
    <property type="match status" value="1"/>
</dbReference>
<dbReference type="SUPFAM" id="SSF52091">
    <property type="entry name" value="SpoIIaa-like"/>
    <property type="match status" value="1"/>
</dbReference>
<proteinExistence type="predicted"/>
<sequence>MRAAGELSARTGGRLVRLVDKLVDGTPRPAGPRALVIDLAQIRSFDTDGVEALRRAHGRARSAGVGLCLTRLEGRRALLPHDVDGLLDRLPVVGSKELIPAEKPRRLAVSTA</sequence>
<dbReference type="Pfam" id="PF13466">
    <property type="entry name" value="STAS_2"/>
    <property type="match status" value="1"/>
</dbReference>
<dbReference type="InterPro" id="IPR002645">
    <property type="entry name" value="STAS_dom"/>
</dbReference>
<evidence type="ECO:0000259" key="1">
    <source>
        <dbReference type="PROSITE" id="PS50801"/>
    </source>
</evidence>
<keyword evidence="3" id="KW-1185">Reference proteome</keyword>
<dbReference type="Proteomes" id="UP000321685">
    <property type="component" value="Unassembled WGS sequence"/>
</dbReference>
<gene>
    <name evidence="2" type="ORF">PSU4_25180</name>
</gene>
<evidence type="ECO:0000313" key="2">
    <source>
        <dbReference type="EMBL" id="GEL23564.1"/>
    </source>
</evidence>
<protein>
    <recommendedName>
        <fullName evidence="1">STAS domain-containing protein</fullName>
    </recommendedName>
</protein>
<evidence type="ECO:0000313" key="3">
    <source>
        <dbReference type="Proteomes" id="UP000321685"/>
    </source>
</evidence>
<comment type="caution">
    <text evidence="2">The sequence shown here is derived from an EMBL/GenBank/DDBJ whole genome shotgun (WGS) entry which is preliminary data.</text>
</comment>
<feature type="domain" description="STAS" evidence="1">
    <location>
        <begin position="1"/>
        <end position="112"/>
    </location>
</feature>
<organism evidence="2 3">
    <name type="scientific">Pseudonocardia sulfidoxydans NBRC 16205</name>
    <dbReference type="NCBI Taxonomy" id="1223511"/>
    <lineage>
        <taxon>Bacteria</taxon>
        <taxon>Bacillati</taxon>
        <taxon>Actinomycetota</taxon>
        <taxon>Actinomycetes</taxon>
        <taxon>Pseudonocardiales</taxon>
        <taxon>Pseudonocardiaceae</taxon>
        <taxon>Pseudonocardia</taxon>
    </lineage>
</organism>